<evidence type="ECO:0000313" key="3">
    <source>
        <dbReference type="Proteomes" id="UP001224845"/>
    </source>
</evidence>
<dbReference type="RefSeq" id="WP_307595981.1">
    <property type="nucleotide sequence ID" value="NZ_JAUSRV010000014.1"/>
</dbReference>
<dbReference type="EMBL" id="JAUSRV010000014">
    <property type="protein sequence ID" value="MDP9973735.1"/>
    <property type="molecule type" value="Genomic_DNA"/>
</dbReference>
<sequence length="589" mass="67455">MRRGRTDTNWPNGMLRACESVESIAAKLAIFNRVDVLAYVPEVLGCSPSALSRLLREPLHRVRVATERPAWVGEMDALIKRSAIRWESEWDAKNMALRRKYCTQCLESFYHSWIHDLSWMDYCFVHRRTKLAVISPVYQVPEAHSLVKKLHTTWNPALESHIRSPEASLPLFARLSNRRLLHALKALGAQFEPTPSSEVSHGAFTCHPVAMNSWWEAIEQRDGAAAVPWKGTLEVEQADGERQESVADASPGDVQEEQPAREDAVLEQNEPSAPGYARAEVGIITDVRAHTRAALACALVSAIRKSTNNWLTQHHEKYRQLHFAGETRFAPYSASPNFRAQLAHVLATGSRGRERLLLKEFIARLSHGHERCLEKLHRCYDRWDHLAMVENSPMDSDYIAYHLREHGVCPRLVTLDLVTRLLRPHFLCADRRMDVLERRASPGRDVWQHAALRTQGLFGSHEWHAYKWAYKSTLVFPHSVEVEHLSHILRALEWAFWRRESRGHGPKPIDVVLNEIVFDQQLVMVRAEEVDKDFRGGELLCTYFSPDGVDPPAWDALTVGDSLHVRRTLRVLDEIRTSDLPSRWIDLLD</sequence>
<gene>
    <name evidence="2" type="ORF">J2W39_004998</name>
</gene>
<reference evidence="2" key="1">
    <citation type="submission" date="2023-07" db="EMBL/GenBank/DDBJ databases">
        <title>Sorghum-associated microbial communities from plants grown in Nebraska, USA.</title>
        <authorList>
            <person name="Schachtman D."/>
        </authorList>
    </citation>
    <scope>NUCLEOTIDE SEQUENCE</scope>
    <source>
        <strain evidence="2">DS3315</strain>
    </source>
</reference>
<accession>A0AAW8EMV1</accession>
<evidence type="ECO:0000313" key="2">
    <source>
        <dbReference type="EMBL" id="MDP9973735.1"/>
    </source>
</evidence>
<organism evidence="2 3">
    <name type="scientific">Variovorax paradoxus</name>
    <dbReference type="NCBI Taxonomy" id="34073"/>
    <lineage>
        <taxon>Bacteria</taxon>
        <taxon>Pseudomonadati</taxon>
        <taxon>Pseudomonadota</taxon>
        <taxon>Betaproteobacteria</taxon>
        <taxon>Burkholderiales</taxon>
        <taxon>Comamonadaceae</taxon>
        <taxon>Variovorax</taxon>
    </lineage>
</organism>
<proteinExistence type="predicted"/>
<protein>
    <submittedName>
        <fullName evidence="2">Uncharacterized protein</fullName>
    </submittedName>
</protein>
<evidence type="ECO:0000256" key="1">
    <source>
        <dbReference type="SAM" id="MobiDB-lite"/>
    </source>
</evidence>
<dbReference type="Proteomes" id="UP001224845">
    <property type="component" value="Unassembled WGS sequence"/>
</dbReference>
<name>A0AAW8EMV1_VARPD</name>
<feature type="region of interest" description="Disordered" evidence="1">
    <location>
        <begin position="237"/>
        <end position="273"/>
    </location>
</feature>
<dbReference type="AlphaFoldDB" id="A0AAW8EMV1"/>
<comment type="caution">
    <text evidence="2">The sequence shown here is derived from an EMBL/GenBank/DDBJ whole genome shotgun (WGS) entry which is preliminary data.</text>
</comment>